<comment type="subcellular location">
    <subcellularLocation>
        <location evidence="11 12">Cytoplasm</location>
    </subcellularLocation>
</comment>
<dbReference type="GO" id="GO:0071555">
    <property type="term" value="P:cell wall organization"/>
    <property type="evidence" value="ECO:0007669"/>
    <property type="project" value="UniProtKB-KW"/>
</dbReference>
<dbReference type="NCBIfam" id="TIGR01085">
    <property type="entry name" value="murE"/>
    <property type="match status" value="1"/>
</dbReference>
<dbReference type="Pfam" id="PF02875">
    <property type="entry name" value="Mur_ligase_C"/>
    <property type="match status" value="1"/>
</dbReference>
<dbReference type="AlphaFoldDB" id="A0A932M0C5"/>
<dbReference type="InterPro" id="IPR036565">
    <property type="entry name" value="Mur-like_cat_sf"/>
</dbReference>
<feature type="binding site" evidence="11">
    <location>
        <position position="185"/>
    </location>
    <ligand>
        <name>UDP-N-acetyl-alpha-D-muramoyl-L-alanyl-D-glutamate</name>
        <dbReference type="ChEBI" id="CHEBI:83900"/>
    </ligand>
</feature>
<evidence type="ECO:0000259" key="13">
    <source>
        <dbReference type="Pfam" id="PF01225"/>
    </source>
</evidence>
<dbReference type="GO" id="GO:0051301">
    <property type="term" value="P:cell division"/>
    <property type="evidence" value="ECO:0007669"/>
    <property type="project" value="UniProtKB-KW"/>
</dbReference>
<dbReference type="GO" id="GO:0005737">
    <property type="term" value="C:cytoplasm"/>
    <property type="evidence" value="ECO:0007669"/>
    <property type="project" value="UniProtKB-SubCell"/>
</dbReference>
<evidence type="ECO:0000256" key="7">
    <source>
        <dbReference type="ARBA" id="ARBA00022960"/>
    </source>
</evidence>
<feature type="binding site" evidence="11">
    <location>
        <position position="466"/>
    </location>
    <ligand>
        <name>meso-2,6-diaminopimelate</name>
        <dbReference type="ChEBI" id="CHEBI:57791"/>
    </ligand>
</feature>
<dbReference type="SUPFAM" id="SSF53244">
    <property type="entry name" value="MurD-like peptide ligases, peptide-binding domain"/>
    <property type="match status" value="1"/>
</dbReference>
<comment type="caution">
    <text evidence="11">Lacks conserved residue(s) required for the propagation of feature annotation.</text>
</comment>
<dbReference type="Proteomes" id="UP000741360">
    <property type="component" value="Unassembled WGS sequence"/>
</dbReference>
<dbReference type="InterPro" id="IPR005761">
    <property type="entry name" value="UDP-N-AcMur-Glu-dNH2Pim_ligase"/>
</dbReference>
<dbReference type="GO" id="GO:0005524">
    <property type="term" value="F:ATP binding"/>
    <property type="evidence" value="ECO:0007669"/>
    <property type="project" value="UniProtKB-UniRule"/>
</dbReference>
<dbReference type="SUPFAM" id="SSF53623">
    <property type="entry name" value="MurD-like peptide ligases, catalytic domain"/>
    <property type="match status" value="1"/>
</dbReference>
<feature type="modified residue" description="N6-carboxylysine" evidence="11">
    <location>
        <position position="225"/>
    </location>
</feature>
<dbReference type="InterPro" id="IPR036615">
    <property type="entry name" value="Mur_ligase_C_dom_sf"/>
</dbReference>
<dbReference type="Pfam" id="PF01225">
    <property type="entry name" value="Mur_ligase"/>
    <property type="match status" value="1"/>
</dbReference>
<dbReference type="InterPro" id="IPR018109">
    <property type="entry name" value="Folylpolyglutamate_synth_CS"/>
</dbReference>
<protein>
    <recommendedName>
        <fullName evidence="11">UDP-N-acetylmuramoyl-L-alanyl-D-glutamate--2,6-diaminopimelate ligase</fullName>
        <ecNumber evidence="11">6.3.2.13</ecNumber>
    </recommendedName>
    <alternativeName>
        <fullName evidence="11">Meso-A2pm-adding enzyme</fullName>
    </alternativeName>
    <alternativeName>
        <fullName evidence="11">Meso-diaminopimelate-adding enzyme</fullName>
    </alternativeName>
    <alternativeName>
        <fullName evidence="11">UDP-MurNAc-L-Ala-D-Glu:meso-diaminopimelate ligase</fullName>
    </alternativeName>
    <alternativeName>
        <fullName evidence="11">UDP-MurNAc-tripeptide synthetase</fullName>
    </alternativeName>
    <alternativeName>
        <fullName evidence="11">UDP-N-acetylmuramyl-tripeptide synthetase</fullName>
    </alternativeName>
</protein>
<keyword evidence="5 11" id="KW-0547">Nucleotide-binding</keyword>
<feature type="binding site" evidence="11">
    <location>
        <position position="384"/>
    </location>
    <ligand>
        <name>meso-2,6-diaminopimelate</name>
        <dbReference type="ChEBI" id="CHEBI:57791"/>
    </ligand>
</feature>
<dbReference type="HAMAP" id="MF_00208">
    <property type="entry name" value="MurE"/>
    <property type="match status" value="1"/>
</dbReference>
<feature type="domain" description="Mur ligase N-terminal catalytic" evidence="13">
    <location>
        <begin position="25"/>
        <end position="101"/>
    </location>
</feature>
<keyword evidence="7 11" id="KW-0133">Cell shape</keyword>
<feature type="domain" description="Mur ligase central" evidence="15">
    <location>
        <begin position="114"/>
        <end position="312"/>
    </location>
</feature>
<proteinExistence type="inferred from homology"/>
<evidence type="ECO:0000256" key="6">
    <source>
        <dbReference type="ARBA" id="ARBA00022840"/>
    </source>
</evidence>
<evidence type="ECO:0000256" key="1">
    <source>
        <dbReference type="ARBA" id="ARBA00005898"/>
    </source>
</evidence>
<dbReference type="NCBIfam" id="NF001126">
    <property type="entry name" value="PRK00139.1-4"/>
    <property type="match status" value="1"/>
</dbReference>
<feature type="binding site" evidence="11">
    <location>
        <position position="193"/>
    </location>
    <ligand>
        <name>UDP-N-acetyl-alpha-D-muramoyl-L-alanyl-D-glutamate</name>
        <dbReference type="ChEBI" id="CHEBI:83900"/>
    </ligand>
</feature>
<keyword evidence="8 11" id="KW-0573">Peptidoglycan synthesis</keyword>
<dbReference type="PROSITE" id="PS01011">
    <property type="entry name" value="FOLYLPOLYGLU_SYNT_1"/>
    <property type="match status" value="1"/>
</dbReference>
<feature type="binding site" evidence="11">
    <location>
        <begin position="158"/>
        <end position="159"/>
    </location>
    <ligand>
        <name>UDP-N-acetyl-alpha-D-muramoyl-L-alanyl-D-glutamate</name>
        <dbReference type="ChEBI" id="CHEBI:83900"/>
    </ligand>
</feature>
<dbReference type="InterPro" id="IPR013221">
    <property type="entry name" value="Mur_ligase_cen"/>
</dbReference>
<evidence type="ECO:0000256" key="4">
    <source>
        <dbReference type="ARBA" id="ARBA00022618"/>
    </source>
</evidence>
<evidence type="ECO:0000313" key="16">
    <source>
        <dbReference type="EMBL" id="MBI3014574.1"/>
    </source>
</evidence>
<accession>A0A932M0C5</accession>
<dbReference type="GO" id="GO:0008765">
    <property type="term" value="F:UDP-N-acetylmuramoylalanyl-D-glutamate-2,6-diaminopimelate ligase activity"/>
    <property type="evidence" value="ECO:0007669"/>
    <property type="project" value="UniProtKB-UniRule"/>
</dbReference>
<feature type="short sequence motif" description="Meso-diaminopimelate recognition motif" evidence="11">
    <location>
        <begin position="408"/>
        <end position="411"/>
    </location>
</feature>
<comment type="similarity">
    <text evidence="1 11">Belongs to the MurCDEF family. MurE subfamily.</text>
</comment>
<comment type="catalytic activity">
    <reaction evidence="11">
        <text>UDP-N-acetyl-alpha-D-muramoyl-L-alanyl-D-glutamate + meso-2,6-diaminopimelate + ATP = UDP-N-acetyl-alpha-D-muramoyl-L-alanyl-gamma-D-glutamyl-meso-2,6-diaminopimelate + ADP + phosphate + H(+)</text>
        <dbReference type="Rhea" id="RHEA:23676"/>
        <dbReference type="ChEBI" id="CHEBI:15378"/>
        <dbReference type="ChEBI" id="CHEBI:30616"/>
        <dbReference type="ChEBI" id="CHEBI:43474"/>
        <dbReference type="ChEBI" id="CHEBI:57791"/>
        <dbReference type="ChEBI" id="CHEBI:83900"/>
        <dbReference type="ChEBI" id="CHEBI:83905"/>
        <dbReference type="ChEBI" id="CHEBI:456216"/>
        <dbReference type="EC" id="6.3.2.13"/>
    </reaction>
</comment>
<evidence type="ECO:0000256" key="5">
    <source>
        <dbReference type="ARBA" id="ARBA00022741"/>
    </source>
</evidence>
<gene>
    <name evidence="11" type="primary">murE</name>
    <name evidence="16" type="ORF">HYY65_05855</name>
</gene>
<dbReference type="EC" id="6.3.2.13" evidence="11"/>
<dbReference type="InterPro" id="IPR000713">
    <property type="entry name" value="Mur_ligase_N"/>
</dbReference>
<dbReference type="Gene3D" id="3.40.1190.10">
    <property type="entry name" value="Mur-like, catalytic domain"/>
    <property type="match status" value="1"/>
</dbReference>
<reference evidence="16" key="1">
    <citation type="submission" date="2020-07" db="EMBL/GenBank/DDBJ databases">
        <title>Huge and variable diversity of episymbiotic CPR bacteria and DPANN archaea in groundwater ecosystems.</title>
        <authorList>
            <person name="He C.Y."/>
            <person name="Keren R."/>
            <person name="Whittaker M."/>
            <person name="Farag I.F."/>
            <person name="Doudna J."/>
            <person name="Cate J.H.D."/>
            <person name="Banfield J.F."/>
        </authorList>
    </citation>
    <scope>NUCLEOTIDE SEQUENCE</scope>
    <source>
        <strain evidence="16">NC_groundwater_717_Ag_S-0.2um_59_8</strain>
    </source>
</reference>
<evidence type="ECO:0000256" key="11">
    <source>
        <dbReference type="HAMAP-Rule" id="MF_00208"/>
    </source>
</evidence>
<dbReference type="PANTHER" id="PTHR23135">
    <property type="entry name" value="MUR LIGASE FAMILY MEMBER"/>
    <property type="match status" value="1"/>
</dbReference>
<dbReference type="Pfam" id="PF08245">
    <property type="entry name" value="Mur_ligase_M"/>
    <property type="match status" value="1"/>
</dbReference>
<keyword evidence="9 11" id="KW-0131">Cell cycle</keyword>
<dbReference type="GO" id="GO:0004326">
    <property type="term" value="F:tetrahydrofolylpolyglutamate synthase activity"/>
    <property type="evidence" value="ECO:0007669"/>
    <property type="project" value="InterPro"/>
</dbReference>
<evidence type="ECO:0000256" key="10">
    <source>
        <dbReference type="ARBA" id="ARBA00023316"/>
    </source>
</evidence>
<feature type="binding site" evidence="11">
    <location>
        <position position="157"/>
    </location>
    <ligand>
        <name>UDP-N-acetyl-alpha-D-muramoyl-L-alanyl-D-glutamate</name>
        <dbReference type="ChEBI" id="CHEBI:83900"/>
    </ligand>
</feature>
<evidence type="ECO:0000256" key="3">
    <source>
        <dbReference type="ARBA" id="ARBA00022598"/>
    </source>
</evidence>
<organism evidence="16 17">
    <name type="scientific">Tectimicrobiota bacterium</name>
    <dbReference type="NCBI Taxonomy" id="2528274"/>
    <lineage>
        <taxon>Bacteria</taxon>
        <taxon>Pseudomonadati</taxon>
        <taxon>Nitrospinota/Tectimicrobiota group</taxon>
        <taxon>Candidatus Tectimicrobiota</taxon>
    </lineage>
</organism>
<dbReference type="GO" id="GO:0008360">
    <property type="term" value="P:regulation of cell shape"/>
    <property type="evidence" value="ECO:0007669"/>
    <property type="project" value="UniProtKB-KW"/>
</dbReference>
<dbReference type="GO" id="GO:0009252">
    <property type="term" value="P:peptidoglycan biosynthetic process"/>
    <property type="evidence" value="ECO:0007669"/>
    <property type="project" value="UniProtKB-UniRule"/>
</dbReference>
<dbReference type="EMBL" id="JACPSX010000104">
    <property type="protein sequence ID" value="MBI3014574.1"/>
    <property type="molecule type" value="Genomic_DNA"/>
</dbReference>
<evidence type="ECO:0000256" key="2">
    <source>
        <dbReference type="ARBA" id="ARBA00022490"/>
    </source>
</evidence>
<keyword evidence="10 11" id="KW-0961">Cell wall biogenesis/degradation</keyword>
<dbReference type="SUPFAM" id="SSF63418">
    <property type="entry name" value="MurE/MurF N-terminal domain"/>
    <property type="match status" value="1"/>
</dbReference>
<name>A0A932M0C5_UNCTE</name>
<feature type="binding site" evidence="11">
    <location>
        <position position="462"/>
    </location>
    <ligand>
        <name>meso-2,6-diaminopimelate</name>
        <dbReference type="ChEBI" id="CHEBI:57791"/>
    </ligand>
</feature>
<keyword evidence="3 11" id="KW-0436">Ligase</keyword>
<evidence type="ECO:0000259" key="15">
    <source>
        <dbReference type="Pfam" id="PF08245"/>
    </source>
</evidence>
<feature type="binding site" evidence="11">
    <location>
        <begin position="116"/>
        <end position="122"/>
    </location>
    <ligand>
        <name>ATP</name>
        <dbReference type="ChEBI" id="CHEBI:30616"/>
    </ligand>
</feature>
<comment type="pathway">
    <text evidence="11 12">Cell wall biogenesis; peptidoglycan biosynthesis.</text>
</comment>
<evidence type="ECO:0000256" key="12">
    <source>
        <dbReference type="RuleBase" id="RU004135"/>
    </source>
</evidence>
<dbReference type="Gene3D" id="3.40.1390.10">
    <property type="entry name" value="MurE/MurF, N-terminal domain"/>
    <property type="match status" value="1"/>
</dbReference>
<keyword evidence="4 11" id="KW-0132">Cell division</keyword>
<feature type="binding site" evidence="11">
    <location>
        <position position="191"/>
    </location>
    <ligand>
        <name>UDP-N-acetyl-alpha-D-muramoyl-L-alanyl-D-glutamate</name>
        <dbReference type="ChEBI" id="CHEBI:83900"/>
    </ligand>
</feature>
<evidence type="ECO:0000259" key="14">
    <source>
        <dbReference type="Pfam" id="PF02875"/>
    </source>
</evidence>
<dbReference type="NCBIfam" id="NF001124">
    <property type="entry name" value="PRK00139.1-2"/>
    <property type="match status" value="1"/>
</dbReference>
<keyword evidence="6 11" id="KW-0067">ATP-binding</keyword>
<feature type="binding site" evidence="11">
    <location>
        <begin position="408"/>
        <end position="411"/>
    </location>
    <ligand>
        <name>meso-2,6-diaminopimelate</name>
        <dbReference type="ChEBI" id="CHEBI:57791"/>
    </ligand>
</feature>
<comment type="cofactor">
    <cofactor evidence="11">
        <name>Mg(2+)</name>
        <dbReference type="ChEBI" id="CHEBI:18420"/>
    </cofactor>
</comment>
<comment type="caution">
    <text evidence="16">The sequence shown here is derived from an EMBL/GenBank/DDBJ whole genome shotgun (WGS) entry which is preliminary data.</text>
</comment>
<keyword evidence="2 11" id="KW-0963">Cytoplasm</keyword>
<keyword evidence="11" id="KW-0460">Magnesium</keyword>
<evidence type="ECO:0000256" key="9">
    <source>
        <dbReference type="ARBA" id="ARBA00023306"/>
    </source>
</evidence>
<comment type="PTM">
    <text evidence="11">Carboxylation is probably crucial for Mg(2+) binding and, consequently, for the gamma-phosphate positioning of ATP.</text>
</comment>
<sequence length="507" mass="55226">MRLTDLLAGLDGCHVEGSLQCEIPLVTDDSRQVIPGSLFVALKGTRADGRAYVREALARGAAAVVLENQKEQGSMPVLPGSVTRILVPNSHRALGHVADAFWHHPSRRVKLIGITGTNGKTTTAFLVESILKTYGKRTGMIGTVRWGFDSNWQPAPQTTPGAVEIQSRLDEMAKGGVEFCVMEVSSHALAQDRVWGCRFEVAIFTNLSQDHLDFHHTMESYFDAKALLFTEYPIGGAVINRDDPWGGKLLGMCRAPRLSYSAEEAGDLVVRDPRLSMEGLSGVLCTPCGEHPVSARLLGKHNRMNILAAAGACHFLGLDLPTIARGIADLDGVPGRFEKVDEGQDFGVMVDYAHTDDALRNLLTTARELNPRRLVVLFGCGGDRDKGKRPLMGDVAARLADFVVLTSDNPRSEDPEVILGEIEVGVERAPVRVPYLRIPDRREAIARAISEASAGDLVVIAGKGHETEQIVGSRRYPFDDRQVAREFLRRRLGTGAGLKRQGKQGDD</sequence>
<dbReference type="GO" id="GO:0000287">
    <property type="term" value="F:magnesium ion binding"/>
    <property type="evidence" value="ECO:0007669"/>
    <property type="project" value="UniProtKB-UniRule"/>
</dbReference>
<evidence type="ECO:0000313" key="17">
    <source>
        <dbReference type="Proteomes" id="UP000741360"/>
    </source>
</evidence>
<evidence type="ECO:0000256" key="8">
    <source>
        <dbReference type="ARBA" id="ARBA00022984"/>
    </source>
</evidence>
<comment type="function">
    <text evidence="11">Catalyzes the addition of meso-diaminopimelic acid to the nucleotide precursor UDP-N-acetylmuramoyl-L-alanyl-D-glutamate (UMAG) in the biosynthesis of bacterial cell-wall peptidoglycan.</text>
</comment>
<dbReference type="Gene3D" id="3.90.190.20">
    <property type="entry name" value="Mur ligase, C-terminal domain"/>
    <property type="match status" value="1"/>
</dbReference>
<feature type="binding site" evidence="11">
    <location>
        <position position="30"/>
    </location>
    <ligand>
        <name>UDP-N-acetyl-alpha-D-muramoyl-L-alanyl-D-glutamate</name>
        <dbReference type="ChEBI" id="CHEBI:83900"/>
    </ligand>
</feature>
<dbReference type="InterPro" id="IPR035911">
    <property type="entry name" value="MurE/MurF_N"/>
</dbReference>
<dbReference type="PANTHER" id="PTHR23135:SF4">
    <property type="entry name" value="UDP-N-ACETYLMURAMOYL-L-ALANYL-D-GLUTAMATE--2,6-DIAMINOPIMELATE LIGASE MURE HOMOLOG, CHLOROPLASTIC"/>
    <property type="match status" value="1"/>
</dbReference>
<feature type="domain" description="Mur ligase C-terminal" evidence="14">
    <location>
        <begin position="335"/>
        <end position="464"/>
    </location>
</feature>
<dbReference type="InterPro" id="IPR004101">
    <property type="entry name" value="Mur_ligase_C"/>
</dbReference>